<evidence type="ECO:0000313" key="1">
    <source>
        <dbReference type="EMBL" id="GLS26149.1"/>
    </source>
</evidence>
<name>A0AA37WLM6_9GAMM</name>
<keyword evidence="2" id="KW-1185">Reference proteome</keyword>
<gene>
    <name evidence="1" type="ORF">GCM10007877_18640</name>
</gene>
<protein>
    <submittedName>
        <fullName evidence="1">Uncharacterized protein</fullName>
    </submittedName>
</protein>
<accession>A0AA37WLM6</accession>
<dbReference type="RefSeq" id="WP_232593046.1">
    <property type="nucleotide sequence ID" value="NZ_BSPD01000039.1"/>
</dbReference>
<comment type="caution">
    <text evidence="1">The sequence shown here is derived from an EMBL/GenBank/DDBJ whole genome shotgun (WGS) entry which is preliminary data.</text>
</comment>
<evidence type="ECO:0000313" key="2">
    <source>
        <dbReference type="Proteomes" id="UP001156870"/>
    </source>
</evidence>
<reference evidence="1 2" key="1">
    <citation type="journal article" date="2014" name="Int. J. Syst. Evol. Microbiol.">
        <title>Complete genome sequence of Corynebacterium casei LMG S-19264T (=DSM 44701T), isolated from a smear-ripened cheese.</title>
        <authorList>
            <consortium name="US DOE Joint Genome Institute (JGI-PGF)"/>
            <person name="Walter F."/>
            <person name="Albersmeier A."/>
            <person name="Kalinowski J."/>
            <person name="Ruckert C."/>
        </authorList>
    </citation>
    <scope>NUCLEOTIDE SEQUENCE [LARGE SCALE GENOMIC DNA]</scope>
    <source>
        <strain evidence="1 2">NBRC 110095</strain>
    </source>
</reference>
<dbReference type="AlphaFoldDB" id="A0AA37WLM6"/>
<dbReference type="Proteomes" id="UP001156870">
    <property type="component" value="Unassembled WGS sequence"/>
</dbReference>
<proteinExistence type="predicted"/>
<dbReference type="EMBL" id="BSPD01000039">
    <property type="protein sequence ID" value="GLS26149.1"/>
    <property type="molecule type" value="Genomic_DNA"/>
</dbReference>
<organism evidence="1 2">
    <name type="scientific">Marinibactrum halimedae</name>
    <dbReference type="NCBI Taxonomy" id="1444977"/>
    <lineage>
        <taxon>Bacteria</taxon>
        <taxon>Pseudomonadati</taxon>
        <taxon>Pseudomonadota</taxon>
        <taxon>Gammaproteobacteria</taxon>
        <taxon>Cellvibrionales</taxon>
        <taxon>Cellvibrionaceae</taxon>
        <taxon>Marinibactrum</taxon>
    </lineage>
</organism>
<sequence length="235" mass="26389">MKLHKALEINGEPHKLVNESIQLDLFLPGRASFTVVSRKPLKGLIRYRCGYDLANIKPYFLGYVETATTVDQQQQRLFCRELSASLYYPLSIIANNVALLDVLDQLSSKTGLRFITPDNAPSYLQNRTAKFYALANGYYALRTLSKVFGYQQPLWQQEADGSVYVGAWSDSRWASTPVSIPNRWQQVVGVADGARVPAIPALRPGVQIDGRIVTQLTFADVHMHLSWSENPWSLA</sequence>